<dbReference type="AlphaFoldDB" id="A0A364Y6L2"/>
<dbReference type="SMART" id="SM00871">
    <property type="entry name" value="AraC_E_bind"/>
    <property type="match status" value="1"/>
</dbReference>
<proteinExistence type="predicted"/>
<dbReference type="InterPro" id="IPR029442">
    <property type="entry name" value="GyrI-like"/>
</dbReference>
<dbReference type="OrthoDB" id="6003696at2"/>
<dbReference type="Gene3D" id="3.20.80.10">
    <property type="entry name" value="Regulatory factor, effector binding domain"/>
    <property type="match status" value="1"/>
</dbReference>
<comment type="caution">
    <text evidence="2">The sequence shown here is derived from an EMBL/GenBank/DDBJ whole genome shotgun (WGS) entry which is preliminary data.</text>
</comment>
<gene>
    <name evidence="2" type="ORF">DQQ10_08805</name>
</gene>
<organism evidence="2 3">
    <name type="scientific">Pseudochryseolinea flava</name>
    <dbReference type="NCBI Taxonomy" id="2059302"/>
    <lineage>
        <taxon>Bacteria</taxon>
        <taxon>Pseudomonadati</taxon>
        <taxon>Bacteroidota</taxon>
        <taxon>Cytophagia</taxon>
        <taxon>Cytophagales</taxon>
        <taxon>Fulvivirgaceae</taxon>
        <taxon>Pseudochryseolinea</taxon>
    </lineage>
</organism>
<dbReference type="EMBL" id="QMFY01000003">
    <property type="protein sequence ID" value="RAW01738.1"/>
    <property type="molecule type" value="Genomic_DNA"/>
</dbReference>
<reference evidence="2 3" key="1">
    <citation type="submission" date="2018-06" db="EMBL/GenBank/DDBJ databases">
        <title>Chryseolinea flavus sp. nov., a member of the phylum Bacteroidetes isolated from soil.</title>
        <authorList>
            <person name="Li Y."/>
            <person name="Wang J."/>
        </authorList>
    </citation>
    <scope>NUCLEOTIDE SEQUENCE [LARGE SCALE GENOMIC DNA]</scope>
    <source>
        <strain evidence="2 3">SDU1-6</strain>
    </source>
</reference>
<protein>
    <recommendedName>
        <fullName evidence="1">AraC effector-binding domain-containing protein</fullName>
    </recommendedName>
</protein>
<dbReference type="RefSeq" id="WP_112746478.1">
    <property type="nucleotide sequence ID" value="NZ_QMFY01000003.1"/>
</dbReference>
<sequence>MEIKEIKPINFLFFRTEAKVTELANFLTVAKDLYREAVKLDLWVCGPVHWHYFGFTGDFSKPFTLEIALPVDKIAQEYDGPFHFKRTEPFKCASLVHPGDWLSLPNAYAALLSFISTNGLSPLAANRELYINTDFQHPEANWTEVQIGVQ</sequence>
<evidence type="ECO:0000313" key="2">
    <source>
        <dbReference type="EMBL" id="RAW01738.1"/>
    </source>
</evidence>
<dbReference type="SUPFAM" id="SSF55136">
    <property type="entry name" value="Probable bacterial effector-binding domain"/>
    <property type="match status" value="1"/>
</dbReference>
<feature type="domain" description="AraC effector-binding" evidence="1">
    <location>
        <begin position="1"/>
        <end position="150"/>
    </location>
</feature>
<keyword evidence="3" id="KW-1185">Reference proteome</keyword>
<dbReference type="Pfam" id="PF06445">
    <property type="entry name" value="GyrI-like"/>
    <property type="match status" value="1"/>
</dbReference>
<name>A0A364Y6L2_9BACT</name>
<accession>A0A364Y6L2</accession>
<evidence type="ECO:0000259" key="1">
    <source>
        <dbReference type="SMART" id="SM00871"/>
    </source>
</evidence>
<evidence type="ECO:0000313" key="3">
    <source>
        <dbReference type="Proteomes" id="UP000251889"/>
    </source>
</evidence>
<dbReference type="Proteomes" id="UP000251889">
    <property type="component" value="Unassembled WGS sequence"/>
</dbReference>
<dbReference type="InterPro" id="IPR010499">
    <property type="entry name" value="AraC_E-bd"/>
</dbReference>
<dbReference type="InterPro" id="IPR011256">
    <property type="entry name" value="Reg_factor_effector_dom_sf"/>
</dbReference>